<sequence>MDVFRALPLPAPDAEADSSKRLLQVITEFSARYGRQPTGVARAPGRVNLIGEHVDYEGYAVLPMAIEQSVYVAFSTVAKKDKSGGGVKTLSVANAKPQYKAVTLSLEAKEQDNMQKLEQEGATWAKYVLCGVLGVQDAYSELFNGEEGDIQMLVDGDIPAGCGLSSSSALVVAAALATNSALSTPGRDLLRRSELAELCRRAEHRVGTMGGGMDQAVSCLAQRGVALHLDFSSVPTRSNPVAVPNDAAGVTFVVANSLVVAEKAVDAATRYNKRVVECALAAKMIGKKAGIEKWGEINRLVDLQKALENTEGESVTYWRLQELASTLCPLEEYSIHHLEAELEEPLAGLFVGSSLEKSFQQHRLSCGSVLCMSGARQSMWRIFEQNVHC</sequence>
<evidence type="ECO:0000256" key="5">
    <source>
        <dbReference type="ARBA" id="ARBA00022840"/>
    </source>
</evidence>
<dbReference type="Proteomes" id="UP000002640">
    <property type="component" value="Unassembled WGS sequence"/>
</dbReference>
<dbReference type="InterPro" id="IPR019741">
    <property type="entry name" value="Galactokinase_CS"/>
</dbReference>
<dbReference type="Gene3D" id="1.20.1440.340">
    <property type="match status" value="1"/>
</dbReference>
<dbReference type="Pfam" id="PF10509">
    <property type="entry name" value="GalKase_gal_bdg"/>
    <property type="match status" value="1"/>
</dbReference>
<dbReference type="InterPro" id="IPR019539">
    <property type="entry name" value="GalKase_N"/>
</dbReference>
<organism evidence="8 9">
    <name type="scientific">Phytophthora sojae (strain P6497)</name>
    <name type="common">Soybean stem and root rot agent</name>
    <name type="synonym">Phytophthora megasperma f. sp. glycines</name>
    <dbReference type="NCBI Taxonomy" id="1094619"/>
    <lineage>
        <taxon>Eukaryota</taxon>
        <taxon>Sar</taxon>
        <taxon>Stramenopiles</taxon>
        <taxon>Oomycota</taxon>
        <taxon>Peronosporomycetes</taxon>
        <taxon>Peronosporales</taxon>
        <taxon>Peronosporaceae</taxon>
        <taxon>Phytophthora</taxon>
    </lineage>
</organism>
<dbReference type="Gene3D" id="3.30.230.10">
    <property type="match status" value="1"/>
</dbReference>
<gene>
    <name evidence="8" type="ORF">PHYSODRAFT_492612</name>
</gene>
<dbReference type="PANTHER" id="PTHR10457:SF7">
    <property type="entry name" value="GALACTOKINASE-RELATED"/>
    <property type="match status" value="1"/>
</dbReference>
<keyword evidence="3" id="KW-0547">Nucleotide-binding</keyword>
<keyword evidence="9" id="KW-1185">Reference proteome</keyword>
<evidence type="ECO:0000256" key="1">
    <source>
        <dbReference type="ARBA" id="ARBA00006566"/>
    </source>
</evidence>
<dbReference type="PROSITE" id="PS00627">
    <property type="entry name" value="GHMP_KINASES_ATP"/>
    <property type="match status" value="1"/>
</dbReference>
<dbReference type="KEGG" id="psoj:PHYSODRAFT_492612"/>
<dbReference type="InterPro" id="IPR000705">
    <property type="entry name" value="Galactokinase"/>
</dbReference>
<keyword evidence="5" id="KW-0067">ATP-binding</keyword>
<evidence type="ECO:0008006" key="10">
    <source>
        <dbReference type="Google" id="ProtNLM"/>
    </source>
</evidence>
<evidence type="ECO:0000259" key="7">
    <source>
        <dbReference type="Pfam" id="PF10509"/>
    </source>
</evidence>
<dbReference type="InterPro" id="IPR006206">
    <property type="entry name" value="Mevalonate/galactokinase"/>
</dbReference>
<dbReference type="GO" id="GO:0004335">
    <property type="term" value="F:galactokinase activity"/>
    <property type="evidence" value="ECO:0007669"/>
    <property type="project" value="InterPro"/>
</dbReference>
<reference evidence="8 9" key="1">
    <citation type="journal article" date="2006" name="Science">
        <title>Phytophthora genome sequences uncover evolutionary origins and mechanisms of pathogenesis.</title>
        <authorList>
            <person name="Tyler B.M."/>
            <person name="Tripathy S."/>
            <person name="Zhang X."/>
            <person name="Dehal P."/>
            <person name="Jiang R.H."/>
            <person name="Aerts A."/>
            <person name="Arredondo F.D."/>
            <person name="Baxter L."/>
            <person name="Bensasson D."/>
            <person name="Beynon J.L."/>
            <person name="Chapman J."/>
            <person name="Damasceno C.M."/>
            <person name="Dorrance A.E."/>
            <person name="Dou D."/>
            <person name="Dickerman A.W."/>
            <person name="Dubchak I.L."/>
            <person name="Garbelotto M."/>
            <person name="Gijzen M."/>
            <person name="Gordon S.G."/>
            <person name="Govers F."/>
            <person name="Grunwald N.J."/>
            <person name="Huang W."/>
            <person name="Ivors K.L."/>
            <person name="Jones R.W."/>
            <person name="Kamoun S."/>
            <person name="Krampis K."/>
            <person name="Lamour K.H."/>
            <person name="Lee M.K."/>
            <person name="McDonald W.H."/>
            <person name="Medina M."/>
            <person name="Meijer H.J."/>
            <person name="Nordberg E.K."/>
            <person name="Maclean D.J."/>
            <person name="Ospina-Giraldo M.D."/>
            <person name="Morris P.F."/>
            <person name="Phuntumart V."/>
            <person name="Putnam N.H."/>
            <person name="Rash S."/>
            <person name="Rose J.K."/>
            <person name="Sakihama Y."/>
            <person name="Salamov A.A."/>
            <person name="Savidor A."/>
            <person name="Scheuring C.F."/>
            <person name="Smith B.M."/>
            <person name="Sobral B.W."/>
            <person name="Terry A."/>
            <person name="Torto-Alalibo T.A."/>
            <person name="Win J."/>
            <person name="Xu Z."/>
            <person name="Zhang H."/>
            <person name="Grigoriev I.V."/>
            <person name="Rokhsar D.S."/>
            <person name="Boore J.L."/>
        </authorList>
    </citation>
    <scope>NUCLEOTIDE SEQUENCE [LARGE SCALE GENOMIC DNA]</scope>
    <source>
        <strain evidence="8 9">P6497</strain>
    </source>
</reference>
<evidence type="ECO:0000259" key="6">
    <source>
        <dbReference type="Pfam" id="PF00288"/>
    </source>
</evidence>
<dbReference type="STRING" id="1094619.G4Z694"/>
<dbReference type="InParanoid" id="G4Z694"/>
<protein>
    <recommendedName>
        <fullName evidence="10">Galactokinase</fullName>
    </recommendedName>
</protein>
<dbReference type="InterPro" id="IPR014721">
    <property type="entry name" value="Ribsml_uS5_D2-typ_fold_subgr"/>
</dbReference>
<dbReference type="GO" id="GO:0006012">
    <property type="term" value="P:galactose metabolic process"/>
    <property type="evidence" value="ECO:0007669"/>
    <property type="project" value="InterPro"/>
</dbReference>
<dbReference type="InterPro" id="IPR006203">
    <property type="entry name" value="GHMP_knse_ATP-bd_CS"/>
</dbReference>
<comment type="similarity">
    <text evidence="1">Belongs to the GHMP kinase family. GalK subfamily.</text>
</comment>
<evidence type="ECO:0000313" key="9">
    <source>
        <dbReference type="Proteomes" id="UP000002640"/>
    </source>
</evidence>
<dbReference type="PRINTS" id="PR00473">
    <property type="entry name" value="GALCTOKINASE"/>
</dbReference>
<dbReference type="PIRSF" id="PIRSF000530">
    <property type="entry name" value="Galactokinase"/>
    <property type="match status" value="1"/>
</dbReference>
<dbReference type="SUPFAM" id="SSF54211">
    <property type="entry name" value="Ribosomal protein S5 domain 2-like"/>
    <property type="match status" value="1"/>
</dbReference>
<accession>G4Z694</accession>
<dbReference type="RefSeq" id="XP_009524426.1">
    <property type="nucleotide sequence ID" value="XM_009526131.1"/>
</dbReference>
<proteinExistence type="inferred from homology"/>
<dbReference type="Gene3D" id="3.30.70.3170">
    <property type="match status" value="1"/>
</dbReference>
<dbReference type="Pfam" id="PF00288">
    <property type="entry name" value="GHMP_kinases_N"/>
    <property type="match status" value="1"/>
</dbReference>
<keyword evidence="4" id="KW-0418">Kinase</keyword>
<dbReference type="GeneID" id="20656851"/>
<dbReference type="GO" id="GO:0005829">
    <property type="term" value="C:cytosol"/>
    <property type="evidence" value="ECO:0007669"/>
    <property type="project" value="TreeGrafter"/>
</dbReference>
<dbReference type="PANTHER" id="PTHR10457">
    <property type="entry name" value="MEVALONATE KINASE/GALACTOKINASE"/>
    <property type="match status" value="1"/>
</dbReference>
<dbReference type="InterPro" id="IPR020568">
    <property type="entry name" value="Ribosomal_Su5_D2-typ_SF"/>
</dbReference>
<evidence type="ECO:0000256" key="3">
    <source>
        <dbReference type="ARBA" id="ARBA00022741"/>
    </source>
</evidence>
<feature type="domain" description="Galactokinase N-terminal" evidence="7">
    <location>
        <begin position="28"/>
        <end position="75"/>
    </location>
</feature>
<keyword evidence="2" id="KW-0808">Transferase</keyword>
<dbReference type="GO" id="GO:0005524">
    <property type="term" value="F:ATP binding"/>
    <property type="evidence" value="ECO:0007669"/>
    <property type="project" value="UniProtKB-KW"/>
</dbReference>
<dbReference type="InterPro" id="IPR006204">
    <property type="entry name" value="GHMP_kinase_N_dom"/>
</dbReference>
<dbReference type="SMR" id="G4Z694"/>
<evidence type="ECO:0000256" key="4">
    <source>
        <dbReference type="ARBA" id="ARBA00022777"/>
    </source>
</evidence>
<dbReference type="AlphaFoldDB" id="G4Z694"/>
<feature type="domain" description="GHMP kinase N-terminal" evidence="6">
    <location>
        <begin position="141"/>
        <end position="220"/>
    </location>
</feature>
<evidence type="ECO:0000256" key="2">
    <source>
        <dbReference type="ARBA" id="ARBA00022679"/>
    </source>
</evidence>
<dbReference type="EMBL" id="JH159153">
    <property type="protein sequence ID" value="EGZ21709.1"/>
    <property type="molecule type" value="Genomic_DNA"/>
</dbReference>
<dbReference type="OMA" id="CKISCEV"/>
<name>G4Z694_PHYSP</name>
<dbReference type="PRINTS" id="PR00959">
    <property type="entry name" value="MEVGALKINASE"/>
</dbReference>
<dbReference type="PROSITE" id="PS00106">
    <property type="entry name" value="GALACTOKINASE"/>
    <property type="match status" value="1"/>
</dbReference>
<evidence type="ECO:0000313" key="8">
    <source>
        <dbReference type="EMBL" id="EGZ21709.1"/>
    </source>
</evidence>